<feature type="domain" description="Putative DNA-binding" evidence="1">
    <location>
        <begin position="6"/>
        <end position="89"/>
    </location>
</feature>
<evidence type="ECO:0000313" key="2">
    <source>
        <dbReference type="EMBL" id="GGD37600.1"/>
    </source>
</evidence>
<name>A0A916YB15_9SPHN</name>
<reference evidence="2 3" key="1">
    <citation type="journal article" date="2014" name="Int. J. Syst. Evol. Microbiol.">
        <title>Complete genome sequence of Corynebacterium casei LMG S-19264T (=DSM 44701T), isolated from a smear-ripened cheese.</title>
        <authorList>
            <consortium name="US DOE Joint Genome Institute (JGI-PGF)"/>
            <person name="Walter F."/>
            <person name="Albersmeier A."/>
            <person name="Kalinowski J."/>
            <person name="Ruckert C."/>
        </authorList>
    </citation>
    <scope>NUCLEOTIDE SEQUENCE [LARGE SCALE GENOMIC DNA]</scope>
    <source>
        <strain evidence="2 3">CGMCC 1.15358</strain>
    </source>
</reference>
<comment type="caution">
    <text evidence="2">The sequence shown here is derived from an EMBL/GenBank/DDBJ whole genome shotgun (WGS) entry which is preliminary data.</text>
</comment>
<evidence type="ECO:0000313" key="3">
    <source>
        <dbReference type="Proteomes" id="UP000598997"/>
    </source>
</evidence>
<dbReference type="Pfam" id="PF09836">
    <property type="entry name" value="DUF2063"/>
    <property type="match status" value="1"/>
</dbReference>
<keyword evidence="3" id="KW-1185">Reference proteome</keyword>
<accession>A0A916YB15</accession>
<proteinExistence type="predicted"/>
<dbReference type="InterPro" id="IPR018640">
    <property type="entry name" value="DUF2063"/>
</dbReference>
<gene>
    <name evidence="2" type="ORF">GCM10010989_09670</name>
</gene>
<protein>
    <recommendedName>
        <fullName evidence="1">Putative DNA-binding domain-containing protein</fullName>
    </recommendedName>
</protein>
<evidence type="ECO:0000259" key="1">
    <source>
        <dbReference type="Pfam" id="PF09836"/>
    </source>
</evidence>
<organism evidence="2 3">
    <name type="scientific">Croceicoccus pelagius</name>
    <dbReference type="NCBI Taxonomy" id="1703341"/>
    <lineage>
        <taxon>Bacteria</taxon>
        <taxon>Pseudomonadati</taxon>
        <taxon>Pseudomonadota</taxon>
        <taxon>Alphaproteobacteria</taxon>
        <taxon>Sphingomonadales</taxon>
        <taxon>Erythrobacteraceae</taxon>
        <taxon>Croceicoccus</taxon>
    </lineage>
</organism>
<dbReference type="Proteomes" id="UP000598997">
    <property type="component" value="Unassembled WGS sequence"/>
</dbReference>
<sequence>MTLAAFQDRFLEALRSDEATLPRCWSEREGRGFAIYRNAYRTRLVEVLEKAFPRTRRLVGEDAFTAAAIHHLIEVPPSSWTIDDAGRDFDVTLAGLFPADADVAECAWIEWTMGQAFVAADKRPLGTGDFARATARFKDEDWHAMRLSFVPGFRLRTVSREWSALWPMLGEGGDVAAARQALAVEPAMGAVVWREHRTPAFVTVGQLELTVLMQMAEGATYGAMCQALVRMAGEKAAIAGAGGLLARWLKEGWIAVLI</sequence>
<dbReference type="AlphaFoldDB" id="A0A916YB15"/>
<dbReference type="EMBL" id="BMIO01000003">
    <property type="protein sequence ID" value="GGD37600.1"/>
    <property type="molecule type" value="Genomic_DNA"/>
</dbReference>